<protein>
    <submittedName>
        <fullName evidence="7">DUF1232 domain-containing protein</fullName>
    </submittedName>
</protein>
<evidence type="ECO:0000256" key="4">
    <source>
        <dbReference type="ARBA" id="ARBA00023136"/>
    </source>
</evidence>
<feature type="transmembrane region" description="Helical" evidence="5">
    <location>
        <begin position="32"/>
        <end position="49"/>
    </location>
</feature>
<evidence type="ECO:0000259" key="6">
    <source>
        <dbReference type="Pfam" id="PF06803"/>
    </source>
</evidence>
<evidence type="ECO:0000256" key="2">
    <source>
        <dbReference type="ARBA" id="ARBA00022692"/>
    </source>
</evidence>
<proteinExistence type="predicted"/>
<evidence type="ECO:0000256" key="5">
    <source>
        <dbReference type="SAM" id="Phobius"/>
    </source>
</evidence>
<keyword evidence="4 5" id="KW-0472">Membrane</keyword>
<keyword evidence="2 5" id="KW-0812">Transmembrane</keyword>
<dbReference type="GO" id="GO:0012505">
    <property type="term" value="C:endomembrane system"/>
    <property type="evidence" value="ECO:0007669"/>
    <property type="project" value="UniProtKB-SubCell"/>
</dbReference>
<dbReference type="InterPro" id="IPR010652">
    <property type="entry name" value="DUF1232"/>
</dbReference>
<evidence type="ECO:0000313" key="7">
    <source>
        <dbReference type="EMBL" id="HFH30132.1"/>
    </source>
</evidence>
<dbReference type="AlphaFoldDB" id="A0A7C3E313"/>
<dbReference type="Pfam" id="PF06803">
    <property type="entry name" value="DUF1232"/>
    <property type="match status" value="1"/>
</dbReference>
<name>A0A7C3E313_9SPIR</name>
<evidence type="ECO:0000256" key="1">
    <source>
        <dbReference type="ARBA" id="ARBA00004127"/>
    </source>
</evidence>
<dbReference type="EMBL" id="DSVL01000358">
    <property type="protein sequence ID" value="HFH30132.1"/>
    <property type="molecule type" value="Genomic_DNA"/>
</dbReference>
<reference evidence="7" key="1">
    <citation type="journal article" date="2020" name="mSystems">
        <title>Genome- and Community-Level Interaction Insights into Carbon Utilization and Element Cycling Functions of Hydrothermarchaeota in Hydrothermal Sediment.</title>
        <authorList>
            <person name="Zhou Z."/>
            <person name="Liu Y."/>
            <person name="Xu W."/>
            <person name="Pan J."/>
            <person name="Luo Z.H."/>
            <person name="Li M."/>
        </authorList>
    </citation>
    <scope>NUCLEOTIDE SEQUENCE [LARGE SCALE GENOMIC DNA]</scope>
    <source>
        <strain evidence="7">SpSt-503</strain>
    </source>
</reference>
<comment type="subcellular location">
    <subcellularLocation>
        <location evidence="1">Endomembrane system</location>
        <topology evidence="1">Multi-pass membrane protein</topology>
    </subcellularLocation>
</comment>
<feature type="transmembrane region" description="Helical" evidence="5">
    <location>
        <begin position="102"/>
        <end position="120"/>
    </location>
</feature>
<comment type="caution">
    <text evidence="7">The sequence shown here is derived from an EMBL/GenBank/DDBJ whole genome shotgun (WGS) entry which is preliminary data.</text>
</comment>
<accession>A0A7C3E313</accession>
<feature type="domain" description="DUF1232" evidence="6">
    <location>
        <begin position="34"/>
        <end position="70"/>
    </location>
</feature>
<organism evidence="7">
    <name type="scientific">Gracilinema caldarium</name>
    <dbReference type="NCBI Taxonomy" id="215591"/>
    <lineage>
        <taxon>Bacteria</taxon>
        <taxon>Pseudomonadati</taxon>
        <taxon>Spirochaetota</taxon>
        <taxon>Spirochaetia</taxon>
        <taxon>Spirochaetales</taxon>
        <taxon>Breznakiellaceae</taxon>
        <taxon>Gracilinema</taxon>
    </lineage>
</organism>
<sequence length="129" mass="14102">MNIKHFFKSLASWAKQALSTLYYVSKHPETPLVAKVVALIALAYALSPIDLIPDFIPILGYLDDFIILPLLVGLAIKLVPKSLVVACEAEAQAHPVSLRKHWGAAVVILCFWVVIIGLILKKVFSAVQG</sequence>
<keyword evidence="3 5" id="KW-1133">Transmembrane helix</keyword>
<evidence type="ECO:0000256" key="3">
    <source>
        <dbReference type="ARBA" id="ARBA00022989"/>
    </source>
</evidence>
<gene>
    <name evidence="7" type="ORF">ENS59_11610</name>
</gene>